<evidence type="ECO:0000256" key="7">
    <source>
        <dbReference type="RuleBase" id="RU003835"/>
    </source>
</evidence>
<feature type="site" description="Transition state stabilizer" evidence="6">
    <location>
        <position position="179"/>
    </location>
</feature>
<dbReference type="HAMAP" id="MF_00020">
    <property type="entry name" value="Acetate_kinase"/>
    <property type="match status" value="1"/>
</dbReference>
<protein>
    <recommendedName>
        <fullName evidence="6">Acetate kinase</fullName>
        <ecNumber evidence="6">2.7.2.1</ecNumber>
    </recommendedName>
    <alternativeName>
        <fullName evidence="6">Acetokinase</fullName>
    </alternativeName>
</protein>
<dbReference type="NCBIfam" id="NF005520">
    <property type="entry name" value="PRK07157.1"/>
    <property type="match status" value="1"/>
</dbReference>
<dbReference type="PRINTS" id="PR00471">
    <property type="entry name" value="ACETATEKNASE"/>
</dbReference>
<comment type="cofactor">
    <cofactor evidence="6">
        <name>Mg(2+)</name>
        <dbReference type="ChEBI" id="CHEBI:18420"/>
    </cofactor>
    <cofactor evidence="6">
        <name>Mn(2+)</name>
        <dbReference type="ChEBI" id="CHEBI:29035"/>
    </cofactor>
    <text evidence="6">Mg(2+). Can also accept Mn(2+).</text>
</comment>
<dbReference type="NCBIfam" id="TIGR00016">
    <property type="entry name" value="ackA"/>
    <property type="match status" value="1"/>
</dbReference>
<evidence type="ECO:0000256" key="2">
    <source>
        <dbReference type="ARBA" id="ARBA00022679"/>
    </source>
</evidence>
<comment type="subunit">
    <text evidence="6">Homodimer.</text>
</comment>
<dbReference type="InterPro" id="IPR004372">
    <property type="entry name" value="Ac/propionate_kinase"/>
</dbReference>
<feature type="binding site" evidence="6">
    <location>
        <position position="388"/>
    </location>
    <ligand>
        <name>Mg(2+)</name>
        <dbReference type="ChEBI" id="CHEBI:18420"/>
    </ligand>
</feature>
<feature type="binding site" evidence="6">
    <location>
        <position position="90"/>
    </location>
    <ligand>
        <name>substrate</name>
    </ligand>
</feature>
<feature type="binding site" evidence="6">
    <location>
        <position position="9"/>
    </location>
    <ligand>
        <name>Mg(2+)</name>
        <dbReference type="ChEBI" id="CHEBI:18420"/>
    </ligand>
</feature>
<dbReference type="EC" id="2.7.2.1" evidence="6"/>
<dbReference type="Proteomes" id="UP001179842">
    <property type="component" value="Chromosome"/>
</dbReference>
<keyword evidence="6" id="KW-0460">Magnesium</keyword>
<feature type="binding site" evidence="6">
    <location>
        <position position="16"/>
    </location>
    <ligand>
        <name>ATP</name>
        <dbReference type="ChEBI" id="CHEBI:30616"/>
    </ligand>
</feature>
<evidence type="ECO:0000256" key="6">
    <source>
        <dbReference type="HAMAP-Rule" id="MF_00020"/>
    </source>
</evidence>
<evidence type="ECO:0000256" key="3">
    <source>
        <dbReference type="ARBA" id="ARBA00022741"/>
    </source>
</evidence>
<evidence type="ECO:0000256" key="4">
    <source>
        <dbReference type="ARBA" id="ARBA00022777"/>
    </source>
</evidence>
<keyword evidence="3 6" id="KW-0547">Nucleotide-binding</keyword>
<feature type="binding site" evidence="6">
    <location>
        <begin position="205"/>
        <end position="209"/>
    </location>
    <ligand>
        <name>ATP</name>
        <dbReference type="ChEBI" id="CHEBI:30616"/>
    </ligand>
</feature>
<feature type="binding site" evidence="6">
    <location>
        <begin position="329"/>
        <end position="333"/>
    </location>
    <ligand>
        <name>ATP</name>
        <dbReference type="ChEBI" id="CHEBI:30616"/>
    </ligand>
</feature>
<keyword evidence="2 6" id="KW-0808">Transferase</keyword>
<sequence length="401" mass="44775">MNKKILVVNAGSSSMKWSLFNKKDFSVIANGISERIGINDSFLKMSFNDQEVKETVDLKNHKDAADATIKMWTDNQVISSLEEIELVGFRVVHGGTYFNDSTKLDEKAINLIDECSKFAPLHNPGAIQAIKAFKEVLPKAKLSASFDTAFHSSLPKINYQYPMNKEFADKYGIRKYGMHGISHKFITLKLQEILKKESVNFVNLHIGNGASLCAVKDSKSYDTSMGFTPLAGVMMGTRSGDIDPAIHEYATEAANISLKEFTNILNKKSGLLGVSGYSSDMRDLANKYQEKDENAIFTLELYSQKIVDYLVNYINKVGKNIDALVFTAGVGENSSLMRELVINKLQLPALNIELDKEKNWTSPKNIKEYLLISSKNSLIPVYVIRTNEELLIAQDALKLNS</sequence>
<dbReference type="PANTHER" id="PTHR21060">
    <property type="entry name" value="ACETATE KINASE"/>
    <property type="match status" value="1"/>
</dbReference>
<dbReference type="EMBL" id="CP122979">
    <property type="protein sequence ID" value="WGI36300.1"/>
    <property type="molecule type" value="Genomic_DNA"/>
</dbReference>
<name>A0ABY8LUA9_9BACT</name>
<accession>A0ABY8LUA9</accession>
<dbReference type="Pfam" id="PF00871">
    <property type="entry name" value="Acetate_kinase"/>
    <property type="match status" value="1"/>
</dbReference>
<keyword evidence="9" id="KW-1185">Reference proteome</keyword>
<keyword evidence="6" id="KW-0479">Metal-binding</keyword>
<gene>
    <name evidence="6" type="primary">ackA</name>
    <name evidence="8" type="ORF">QEG99_02370</name>
</gene>
<comment type="pathway">
    <text evidence="6">Metabolic intermediate biosynthesis; acetyl-CoA biosynthesis; acetyl-CoA from acetate: step 1/2.</text>
</comment>
<evidence type="ECO:0000256" key="5">
    <source>
        <dbReference type="ARBA" id="ARBA00022840"/>
    </source>
</evidence>
<dbReference type="Gene3D" id="3.30.420.40">
    <property type="match status" value="2"/>
</dbReference>
<feature type="active site" description="Proton donor/acceptor" evidence="6">
    <location>
        <position position="147"/>
    </location>
</feature>
<organism evidence="8 9">
    <name type="scientific">Mesomycoplasma lagogenitalium</name>
    <dbReference type="NCBI Taxonomy" id="171286"/>
    <lineage>
        <taxon>Bacteria</taxon>
        <taxon>Bacillati</taxon>
        <taxon>Mycoplasmatota</taxon>
        <taxon>Mycoplasmoidales</taxon>
        <taxon>Metamycoplasmataceae</taxon>
        <taxon>Mesomycoplasma</taxon>
    </lineage>
</organism>
<reference evidence="8" key="1">
    <citation type="submission" date="2023-04" db="EMBL/GenBank/DDBJ databases">
        <title>Completed genome of Mycoplasma lagogenitalium type strain 12MS.</title>
        <authorList>
            <person name="Spergser J."/>
        </authorList>
    </citation>
    <scope>NUCLEOTIDE SEQUENCE</scope>
    <source>
        <strain evidence="8">12MS</strain>
    </source>
</reference>
<dbReference type="RefSeq" id="WP_280101601.1">
    <property type="nucleotide sequence ID" value="NZ_CP122979.1"/>
</dbReference>
<evidence type="ECO:0000313" key="8">
    <source>
        <dbReference type="EMBL" id="WGI36300.1"/>
    </source>
</evidence>
<keyword evidence="4 6" id="KW-0418">Kinase</keyword>
<feature type="binding site" evidence="6">
    <location>
        <begin position="280"/>
        <end position="282"/>
    </location>
    <ligand>
        <name>ATP</name>
        <dbReference type="ChEBI" id="CHEBI:30616"/>
    </ligand>
</feature>
<dbReference type="PANTHER" id="PTHR21060:SF15">
    <property type="entry name" value="ACETATE KINASE-RELATED"/>
    <property type="match status" value="1"/>
</dbReference>
<feature type="site" description="Transition state stabilizer" evidence="6">
    <location>
        <position position="238"/>
    </location>
</feature>
<dbReference type="InterPro" id="IPR000890">
    <property type="entry name" value="Aliphatic_acid_kin_short-chain"/>
</dbReference>
<dbReference type="InterPro" id="IPR043129">
    <property type="entry name" value="ATPase_NBD"/>
</dbReference>
<comment type="similarity">
    <text evidence="1 6 7">Belongs to the acetokinase family.</text>
</comment>
<keyword evidence="6" id="KW-0963">Cytoplasm</keyword>
<evidence type="ECO:0000313" key="9">
    <source>
        <dbReference type="Proteomes" id="UP001179842"/>
    </source>
</evidence>
<comment type="function">
    <text evidence="6">Catalyzes the formation of acetyl phosphate from acetate and ATP. Can also catalyze the reverse reaction.</text>
</comment>
<comment type="subcellular location">
    <subcellularLocation>
        <location evidence="6">Cytoplasm</location>
    </subcellularLocation>
</comment>
<comment type="catalytic activity">
    <reaction evidence="6">
        <text>acetate + ATP = acetyl phosphate + ADP</text>
        <dbReference type="Rhea" id="RHEA:11352"/>
        <dbReference type="ChEBI" id="CHEBI:22191"/>
        <dbReference type="ChEBI" id="CHEBI:30089"/>
        <dbReference type="ChEBI" id="CHEBI:30616"/>
        <dbReference type="ChEBI" id="CHEBI:456216"/>
        <dbReference type="EC" id="2.7.2.1"/>
    </reaction>
</comment>
<dbReference type="PROSITE" id="PS01075">
    <property type="entry name" value="ACETATE_KINASE_1"/>
    <property type="match status" value="1"/>
</dbReference>
<dbReference type="GO" id="GO:0008776">
    <property type="term" value="F:acetate kinase activity"/>
    <property type="evidence" value="ECO:0007669"/>
    <property type="project" value="UniProtKB-EC"/>
</dbReference>
<dbReference type="InterPro" id="IPR023865">
    <property type="entry name" value="Aliphatic_acid_kinase_CS"/>
</dbReference>
<evidence type="ECO:0000256" key="1">
    <source>
        <dbReference type="ARBA" id="ARBA00008748"/>
    </source>
</evidence>
<dbReference type="SUPFAM" id="SSF53067">
    <property type="entry name" value="Actin-like ATPase domain"/>
    <property type="match status" value="2"/>
</dbReference>
<proteinExistence type="inferred from homology"/>
<dbReference type="PIRSF" id="PIRSF000722">
    <property type="entry name" value="Acetate_prop_kin"/>
    <property type="match status" value="1"/>
</dbReference>
<keyword evidence="5 6" id="KW-0067">ATP-binding</keyword>